<keyword evidence="5" id="KW-0472">Membrane</keyword>
<keyword evidence="3" id="KW-0862">Zinc</keyword>
<dbReference type="GO" id="GO:0008270">
    <property type="term" value="F:zinc ion binding"/>
    <property type="evidence" value="ECO:0007669"/>
    <property type="project" value="UniProtKB-KW"/>
</dbReference>
<dbReference type="Pfam" id="PF12906">
    <property type="entry name" value="RINGv"/>
    <property type="match status" value="1"/>
</dbReference>
<evidence type="ECO:0000256" key="4">
    <source>
        <dbReference type="SAM" id="MobiDB-lite"/>
    </source>
</evidence>
<dbReference type="OMA" id="INISDDW"/>
<dbReference type="PANTHER" id="PTHR23012">
    <property type="entry name" value="RING/FYVE/PHD ZINC FINGER DOMAIN-CONTAINING"/>
    <property type="match status" value="1"/>
</dbReference>
<dbReference type="InterPro" id="IPR013083">
    <property type="entry name" value="Znf_RING/FYVE/PHD"/>
</dbReference>
<keyword evidence="1" id="KW-0479">Metal-binding</keyword>
<evidence type="ECO:0000259" key="6">
    <source>
        <dbReference type="PROSITE" id="PS51292"/>
    </source>
</evidence>
<evidence type="ECO:0000256" key="2">
    <source>
        <dbReference type="ARBA" id="ARBA00022771"/>
    </source>
</evidence>
<reference evidence="7" key="1">
    <citation type="submission" date="2021-01" db="UniProtKB">
        <authorList>
            <consortium name="EnsemblPlants"/>
        </authorList>
    </citation>
    <scope>IDENTIFICATION</scope>
</reference>
<keyword evidence="2" id="KW-0863">Zinc-finger</keyword>
<keyword evidence="5" id="KW-1133">Transmembrane helix</keyword>
<dbReference type="EnsemblPlants" id="Kaladp1319s0021.1.v1.1">
    <property type="protein sequence ID" value="Kaladp1319s0021.1.v1.1"/>
    <property type="gene ID" value="Kaladp1319s0021.v1.1"/>
</dbReference>
<name>A0A7N1A9Z3_KALFE</name>
<keyword evidence="5" id="KW-0812">Transmembrane</keyword>
<proteinExistence type="predicted"/>
<sequence>MGDRDRDHLVVYVDRLSAAPEDQEEEETGGASSPLNDEEPLLQTAECRICQEEDRVENLETPCACSGSLKFAHRQCVQRWCNEKRGTTCEICHQQYWPGYTAPPPLRFEDDIADIRGWTVSGVPLNLSDPHLLAMAEAHRQALHSDYQYATSNTSGSALSRLAVFIFMALLLLRQAMSVAEEDDDDNDASVFFSLFLLRTVGFLLPCYIMAWAISVMHRRRERLEAAASQIAFVIQPVPRRALQFTVAPRHPTPPIQELV</sequence>
<evidence type="ECO:0000256" key="3">
    <source>
        <dbReference type="ARBA" id="ARBA00022833"/>
    </source>
</evidence>
<dbReference type="SUPFAM" id="SSF57850">
    <property type="entry name" value="RING/U-box"/>
    <property type="match status" value="1"/>
</dbReference>
<feature type="domain" description="RING-CH-type" evidence="6">
    <location>
        <begin position="39"/>
        <end position="99"/>
    </location>
</feature>
<feature type="transmembrane region" description="Helical" evidence="5">
    <location>
        <begin position="158"/>
        <end position="177"/>
    </location>
</feature>
<dbReference type="InterPro" id="IPR033275">
    <property type="entry name" value="MARCH-like"/>
</dbReference>
<protein>
    <recommendedName>
        <fullName evidence="6">RING-CH-type domain-containing protein</fullName>
    </recommendedName>
</protein>
<dbReference type="PROSITE" id="PS51292">
    <property type="entry name" value="ZF_RING_CH"/>
    <property type="match status" value="1"/>
</dbReference>
<dbReference type="Pfam" id="PF12428">
    <property type="entry name" value="DUF3675"/>
    <property type="match status" value="1"/>
</dbReference>
<keyword evidence="8" id="KW-1185">Reference proteome</keyword>
<dbReference type="GO" id="GO:0016020">
    <property type="term" value="C:membrane"/>
    <property type="evidence" value="ECO:0007669"/>
    <property type="project" value="TreeGrafter"/>
</dbReference>
<dbReference type="SMART" id="SM00744">
    <property type="entry name" value="RINGv"/>
    <property type="match status" value="1"/>
</dbReference>
<evidence type="ECO:0000256" key="5">
    <source>
        <dbReference type="SAM" id="Phobius"/>
    </source>
</evidence>
<dbReference type="Proteomes" id="UP000594263">
    <property type="component" value="Unplaced"/>
</dbReference>
<dbReference type="CDD" id="cd16495">
    <property type="entry name" value="RING_CH-C4HC3_MARCH"/>
    <property type="match status" value="1"/>
</dbReference>
<dbReference type="Gene3D" id="3.30.40.10">
    <property type="entry name" value="Zinc/RING finger domain, C3HC4 (zinc finger)"/>
    <property type="match status" value="1"/>
</dbReference>
<feature type="transmembrane region" description="Helical" evidence="5">
    <location>
        <begin position="189"/>
        <end position="214"/>
    </location>
</feature>
<feature type="region of interest" description="Disordered" evidence="4">
    <location>
        <begin position="1"/>
        <end position="38"/>
    </location>
</feature>
<dbReference type="Gramene" id="Kaladp1319s0021.1.v1.1">
    <property type="protein sequence ID" value="Kaladp1319s0021.1.v1.1"/>
    <property type="gene ID" value="Kaladp1319s0021.v1.1"/>
</dbReference>
<dbReference type="PANTHER" id="PTHR23012:SF215">
    <property type="entry name" value="RING_FYVE_PHD ZINC FINGER SUPERFAMILY PROTEIN"/>
    <property type="match status" value="1"/>
</dbReference>
<organism evidence="7 8">
    <name type="scientific">Kalanchoe fedtschenkoi</name>
    <name type="common">Lavender scallops</name>
    <name type="synonym">South American air plant</name>
    <dbReference type="NCBI Taxonomy" id="63787"/>
    <lineage>
        <taxon>Eukaryota</taxon>
        <taxon>Viridiplantae</taxon>
        <taxon>Streptophyta</taxon>
        <taxon>Embryophyta</taxon>
        <taxon>Tracheophyta</taxon>
        <taxon>Spermatophyta</taxon>
        <taxon>Magnoliopsida</taxon>
        <taxon>eudicotyledons</taxon>
        <taxon>Gunneridae</taxon>
        <taxon>Pentapetalae</taxon>
        <taxon>Saxifragales</taxon>
        <taxon>Crassulaceae</taxon>
        <taxon>Kalanchoe</taxon>
    </lineage>
</organism>
<dbReference type="AlphaFoldDB" id="A0A7N1A9Z3"/>
<evidence type="ECO:0000313" key="8">
    <source>
        <dbReference type="Proteomes" id="UP000594263"/>
    </source>
</evidence>
<evidence type="ECO:0000256" key="1">
    <source>
        <dbReference type="ARBA" id="ARBA00022723"/>
    </source>
</evidence>
<accession>A0A7N1A9Z3</accession>
<dbReference type="GO" id="GO:0004842">
    <property type="term" value="F:ubiquitin-protein transferase activity"/>
    <property type="evidence" value="ECO:0007669"/>
    <property type="project" value="TreeGrafter"/>
</dbReference>
<evidence type="ECO:0000313" key="7">
    <source>
        <dbReference type="EnsemblPlants" id="Kaladp1319s0021.1.v1.1"/>
    </source>
</evidence>
<dbReference type="InterPro" id="IPR011016">
    <property type="entry name" value="Znf_RING-CH"/>
</dbReference>
<dbReference type="GO" id="GO:0016567">
    <property type="term" value="P:protein ubiquitination"/>
    <property type="evidence" value="ECO:0007669"/>
    <property type="project" value="TreeGrafter"/>
</dbReference>
<dbReference type="InterPro" id="IPR022143">
    <property type="entry name" value="DUF3675"/>
</dbReference>